<reference evidence="2" key="1">
    <citation type="submission" date="2016-12" db="EMBL/GenBank/DDBJ databases">
        <authorList>
            <person name="Varghese N."/>
            <person name="Submissions S."/>
        </authorList>
    </citation>
    <scope>NUCLEOTIDE SEQUENCE [LARGE SCALE GENOMIC DNA]</scope>
    <source>
        <strain evidence="2">DSM 11544</strain>
    </source>
</reference>
<dbReference type="Proteomes" id="UP000184010">
    <property type="component" value="Unassembled WGS sequence"/>
</dbReference>
<proteinExistence type="predicted"/>
<gene>
    <name evidence="1" type="ORF">SAMN02745215_02879</name>
</gene>
<accession>A0A1M7U2U7</accession>
<dbReference type="AlphaFoldDB" id="A0A1M7U2U7"/>
<dbReference type="EMBL" id="FRDN01000009">
    <property type="protein sequence ID" value="SHN77392.1"/>
    <property type="molecule type" value="Genomic_DNA"/>
</dbReference>
<dbReference type="RefSeq" id="WP_072773251.1">
    <property type="nucleotide sequence ID" value="NZ_FRDN01000009.1"/>
</dbReference>
<keyword evidence="2" id="KW-1185">Reference proteome</keyword>
<sequence>MSDILRWDTVKTRKPHKCFGCGKIYPVGTMMVNAAYADGESAWSCYWCETCREYMRRYFEPGDEVGEGEILDNDLEGWEELRAEMEGKP</sequence>
<protein>
    <submittedName>
        <fullName evidence="1">Uncharacterized protein</fullName>
    </submittedName>
</protein>
<organism evidence="1 2">
    <name type="scientific">Desulfitobacterium chlororespirans DSM 11544</name>
    <dbReference type="NCBI Taxonomy" id="1121395"/>
    <lineage>
        <taxon>Bacteria</taxon>
        <taxon>Bacillati</taxon>
        <taxon>Bacillota</taxon>
        <taxon>Clostridia</taxon>
        <taxon>Eubacteriales</taxon>
        <taxon>Desulfitobacteriaceae</taxon>
        <taxon>Desulfitobacterium</taxon>
    </lineage>
</organism>
<evidence type="ECO:0000313" key="1">
    <source>
        <dbReference type="EMBL" id="SHN77392.1"/>
    </source>
</evidence>
<dbReference type="STRING" id="1121395.SAMN02745215_02879"/>
<name>A0A1M7U2U7_9FIRM</name>
<evidence type="ECO:0000313" key="2">
    <source>
        <dbReference type="Proteomes" id="UP000184010"/>
    </source>
</evidence>